<dbReference type="SUPFAM" id="SSF141523">
    <property type="entry name" value="L,D-transpeptidase catalytic domain-like"/>
    <property type="match status" value="1"/>
</dbReference>
<dbReference type="PANTHER" id="PTHR41533">
    <property type="entry name" value="L,D-TRANSPEPTIDASE HI_1667-RELATED"/>
    <property type="match status" value="1"/>
</dbReference>
<dbReference type="PROSITE" id="PS52029">
    <property type="entry name" value="LD_TPASE"/>
    <property type="match status" value="1"/>
</dbReference>
<keyword evidence="8" id="KW-0732">Signal</keyword>
<dbReference type="InterPro" id="IPR036366">
    <property type="entry name" value="PGBDSf"/>
</dbReference>
<evidence type="ECO:0000256" key="8">
    <source>
        <dbReference type="SAM" id="SignalP"/>
    </source>
</evidence>
<evidence type="ECO:0000256" key="4">
    <source>
        <dbReference type="ARBA" id="ARBA00022960"/>
    </source>
</evidence>
<keyword evidence="5 7" id="KW-0573">Peptidoglycan synthesis</keyword>
<dbReference type="Pfam" id="PF01471">
    <property type="entry name" value="PG_binding_1"/>
    <property type="match status" value="1"/>
</dbReference>
<dbReference type="UniPathway" id="UPA00219"/>
<dbReference type="GO" id="GO:0009252">
    <property type="term" value="P:peptidoglycan biosynthetic process"/>
    <property type="evidence" value="ECO:0007669"/>
    <property type="project" value="UniProtKB-UniPathway"/>
</dbReference>
<organism evidence="10 11">
    <name type="scientific">Limibacillus halophilus</name>
    <dbReference type="NCBI Taxonomy" id="1579333"/>
    <lineage>
        <taxon>Bacteria</taxon>
        <taxon>Pseudomonadati</taxon>
        <taxon>Pseudomonadota</taxon>
        <taxon>Alphaproteobacteria</taxon>
        <taxon>Rhodospirillales</taxon>
        <taxon>Rhodovibrionaceae</taxon>
        <taxon>Limibacillus</taxon>
    </lineage>
</organism>
<feature type="active site" description="Nucleophile" evidence="7">
    <location>
        <position position="464"/>
    </location>
</feature>
<evidence type="ECO:0000313" key="11">
    <source>
        <dbReference type="Proteomes" id="UP000581135"/>
    </source>
</evidence>
<dbReference type="InterPro" id="IPR045380">
    <property type="entry name" value="LD_TPept_scaffold_dom"/>
</dbReference>
<dbReference type="Pfam" id="PF20142">
    <property type="entry name" value="Scaffold"/>
    <property type="match status" value="1"/>
</dbReference>
<evidence type="ECO:0000256" key="2">
    <source>
        <dbReference type="ARBA" id="ARBA00005992"/>
    </source>
</evidence>
<dbReference type="Pfam" id="PF03734">
    <property type="entry name" value="YkuD"/>
    <property type="match status" value="1"/>
</dbReference>
<protein>
    <submittedName>
        <fullName evidence="10">Murein L,D-transpeptidase YcbB/YkuD</fullName>
    </submittedName>
</protein>
<accession>A0A839SPY2</accession>
<dbReference type="SUPFAM" id="SSF47090">
    <property type="entry name" value="PGBD-like"/>
    <property type="match status" value="1"/>
</dbReference>
<feature type="chain" id="PRO_5032390202" evidence="8">
    <location>
        <begin position="24"/>
        <end position="554"/>
    </location>
</feature>
<keyword evidence="11" id="KW-1185">Reference proteome</keyword>
<dbReference type="InterPro" id="IPR002477">
    <property type="entry name" value="Peptidoglycan-bd-like"/>
</dbReference>
<feature type="active site" description="Proton donor/acceptor" evidence="7">
    <location>
        <position position="445"/>
    </location>
</feature>
<dbReference type="GO" id="GO:0008360">
    <property type="term" value="P:regulation of cell shape"/>
    <property type="evidence" value="ECO:0007669"/>
    <property type="project" value="UniProtKB-UniRule"/>
</dbReference>
<dbReference type="CDD" id="cd16913">
    <property type="entry name" value="YkuD_like"/>
    <property type="match status" value="1"/>
</dbReference>
<reference evidence="10 11" key="1">
    <citation type="submission" date="2020-08" db="EMBL/GenBank/DDBJ databases">
        <title>Genomic Encyclopedia of Type Strains, Phase III (KMG-III): the genomes of soil and plant-associated and newly described type strains.</title>
        <authorList>
            <person name="Whitman W."/>
        </authorList>
    </citation>
    <scope>NUCLEOTIDE SEQUENCE [LARGE SCALE GENOMIC DNA]</scope>
    <source>
        <strain evidence="10 11">CECT 8803</strain>
    </source>
</reference>
<comment type="similarity">
    <text evidence="2">Belongs to the YkuD family.</text>
</comment>
<comment type="caution">
    <text evidence="10">The sequence shown here is derived from an EMBL/GenBank/DDBJ whole genome shotgun (WGS) entry which is preliminary data.</text>
</comment>
<sequence>MRLSQIWLATVFLLLFLTPQVWASKAFASAALEAALREALDKVAATTTGEDDIAELALLHRFYTERDWQALWVGEDRALPSAFRLGEVLKNADEEGLDPTDYHSPAIQALLASAKVDLLAPLEIRLTQSLVRYGADLNGGRLVPRQVDPELFVYPRDLDRYALLQAVAGGGDVSEILAGLAPQDDSYRALKSVLARYRLLAAMGGWNKIGDGSTLDPGVRDDRVIALRTRLRTTGELRVADEGIPDDPRLYDATLQRAVERFQANHGLGVDGRVGKNTLAHLNTSVEARVQQILANLERERWVAGKPVGRHLAVNLADFTLRLYDEGREVFTSKVVIGTPYNRTPVFRRDMTYLEINPFWNVPPSIAGKELLPKIRKNPAYLEENGYELFSSWSDSATLVDPHTVDWGAVTAGRFPYKIRQKPGIDNALGRIKFMLPNEFNIYLHDTPAKALFSRAERSFSHGCVRVDKPIDLAVAVLQDEATWNRELVVAAIEKGERRVVSLAKPLPVQIDYQTAWVNDAGVLQFRGDVYGRDALLISALLGPRSTAESLPTD</sequence>
<dbReference type="PANTHER" id="PTHR41533:SF2">
    <property type="entry name" value="BLR7131 PROTEIN"/>
    <property type="match status" value="1"/>
</dbReference>
<feature type="domain" description="L,D-TPase catalytic" evidence="9">
    <location>
        <begin position="310"/>
        <end position="491"/>
    </location>
</feature>
<dbReference type="Proteomes" id="UP000581135">
    <property type="component" value="Unassembled WGS sequence"/>
</dbReference>
<evidence type="ECO:0000256" key="7">
    <source>
        <dbReference type="PROSITE-ProRule" id="PRU01373"/>
    </source>
</evidence>
<dbReference type="GO" id="GO:0004180">
    <property type="term" value="F:carboxypeptidase activity"/>
    <property type="evidence" value="ECO:0007669"/>
    <property type="project" value="UniProtKB-ARBA"/>
</dbReference>
<comment type="pathway">
    <text evidence="1 7">Cell wall biogenesis; peptidoglycan biosynthesis.</text>
</comment>
<dbReference type="InterPro" id="IPR038063">
    <property type="entry name" value="Transpep_catalytic_dom"/>
</dbReference>
<name>A0A839SPY2_9PROT</name>
<dbReference type="Gene3D" id="2.40.440.10">
    <property type="entry name" value="L,D-transpeptidase catalytic domain-like"/>
    <property type="match status" value="1"/>
</dbReference>
<keyword evidence="6 7" id="KW-0961">Cell wall biogenesis/degradation</keyword>
<evidence type="ECO:0000256" key="1">
    <source>
        <dbReference type="ARBA" id="ARBA00004752"/>
    </source>
</evidence>
<feature type="signal peptide" evidence="8">
    <location>
        <begin position="1"/>
        <end position="23"/>
    </location>
</feature>
<dbReference type="InterPro" id="IPR052905">
    <property type="entry name" value="LD-transpeptidase_YkuD-like"/>
</dbReference>
<gene>
    <name evidence="10" type="ORF">FHR98_000075</name>
</gene>
<dbReference type="AlphaFoldDB" id="A0A839SPY2"/>
<keyword evidence="3" id="KW-0808">Transferase</keyword>
<dbReference type="GO" id="GO:0016740">
    <property type="term" value="F:transferase activity"/>
    <property type="evidence" value="ECO:0007669"/>
    <property type="project" value="UniProtKB-KW"/>
</dbReference>
<dbReference type="EMBL" id="JACHXA010000001">
    <property type="protein sequence ID" value="MBB3063810.1"/>
    <property type="molecule type" value="Genomic_DNA"/>
</dbReference>
<dbReference type="InterPro" id="IPR005490">
    <property type="entry name" value="LD_TPept_cat_dom"/>
</dbReference>
<dbReference type="Gene3D" id="1.10.101.10">
    <property type="entry name" value="PGBD-like superfamily/PGBD"/>
    <property type="match status" value="1"/>
</dbReference>
<proteinExistence type="inferred from homology"/>
<evidence type="ECO:0000259" key="9">
    <source>
        <dbReference type="PROSITE" id="PS52029"/>
    </source>
</evidence>
<evidence type="ECO:0000313" key="10">
    <source>
        <dbReference type="EMBL" id="MBB3063810.1"/>
    </source>
</evidence>
<dbReference type="GO" id="GO:0071555">
    <property type="term" value="P:cell wall organization"/>
    <property type="evidence" value="ECO:0007669"/>
    <property type="project" value="UniProtKB-UniRule"/>
</dbReference>
<evidence type="ECO:0000256" key="5">
    <source>
        <dbReference type="ARBA" id="ARBA00022984"/>
    </source>
</evidence>
<evidence type="ECO:0000256" key="3">
    <source>
        <dbReference type="ARBA" id="ARBA00022679"/>
    </source>
</evidence>
<dbReference type="InterPro" id="IPR036365">
    <property type="entry name" value="PGBD-like_sf"/>
</dbReference>
<evidence type="ECO:0000256" key="6">
    <source>
        <dbReference type="ARBA" id="ARBA00023316"/>
    </source>
</evidence>
<keyword evidence="4 7" id="KW-0133">Cell shape</keyword>
<dbReference type="RefSeq" id="WP_183414628.1">
    <property type="nucleotide sequence ID" value="NZ_JACHXA010000001.1"/>
</dbReference>